<dbReference type="SUPFAM" id="SSF103473">
    <property type="entry name" value="MFS general substrate transporter"/>
    <property type="match status" value="1"/>
</dbReference>
<dbReference type="Gene3D" id="1.20.1250.20">
    <property type="entry name" value="MFS general substrate transporter like domains"/>
    <property type="match status" value="1"/>
</dbReference>
<dbReference type="PANTHER" id="PTHR48021">
    <property type="match status" value="1"/>
</dbReference>
<organism evidence="7 8">
    <name type="scientific">Aphis gossypii</name>
    <name type="common">Cotton aphid</name>
    <dbReference type="NCBI Taxonomy" id="80765"/>
    <lineage>
        <taxon>Eukaryota</taxon>
        <taxon>Metazoa</taxon>
        <taxon>Ecdysozoa</taxon>
        <taxon>Arthropoda</taxon>
        <taxon>Hexapoda</taxon>
        <taxon>Insecta</taxon>
        <taxon>Pterygota</taxon>
        <taxon>Neoptera</taxon>
        <taxon>Paraneoptera</taxon>
        <taxon>Hemiptera</taxon>
        <taxon>Sternorrhyncha</taxon>
        <taxon>Aphidomorpha</taxon>
        <taxon>Aphidoidea</taxon>
        <taxon>Aphididae</taxon>
        <taxon>Aphidini</taxon>
        <taxon>Aphis</taxon>
        <taxon>Aphis</taxon>
    </lineage>
</organism>
<protein>
    <recommendedName>
        <fullName evidence="6">Major facilitator superfamily (MFS) profile domain-containing protein</fullName>
    </recommendedName>
</protein>
<dbReference type="InterPro" id="IPR020846">
    <property type="entry name" value="MFS_dom"/>
</dbReference>
<evidence type="ECO:0000256" key="5">
    <source>
        <dbReference type="SAM" id="Phobius"/>
    </source>
</evidence>
<dbReference type="PROSITE" id="PS50850">
    <property type="entry name" value="MFS"/>
    <property type="match status" value="1"/>
</dbReference>
<proteinExistence type="predicted"/>
<feature type="transmembrane region" description="Helical" evidence="5">
    <location>
        <begin position="408"/>
        <end position="429"/>
    </location>
</feature>
<evidence type="ECO:0000313" key="7">
    <source>
        <dbReference type="EMBL" id="CAH1724170.1"/>
    </source>
</evidence>
<feature type="transmembrane region" description="Helical" evidence="5">
    <location>
        <begin position="278"/>
        <end position="298"/>
    </location>
</feature>
<feature type="domain" description="Major facilitator superfamily (MFS) profile" evidence="6">
    <location>
        <begin position="25"/>
        <end position="463"/>
    </location>
</feature>
<feature type="transmembrane region" description="Helical" evidence="5">
    <location>
        <begin position="373"/>
        <end position="396"/>
    </location>
</feature>
<dbReference type="AlphaFoldDB" id="A0A9P0J052"/>
<feature type="transmembrane region" description="Helical" evidence="5">
    <location>
        <begin position="183"/>
        <end position="209"/>
    </location>
</feature>
<feature type="transmembrane region" description="Helical" evidence="5">
    <location>
        <begin position="340"/>
        <end position="361"/>
    </location>
</feature>
<dbReference type="InterPro" id="IPR050549">
    <property type="entry name" value="MFS_Trehalose_Transporter"/>
</dbReference>
<dbReference type="GO" id="GO:0022857">
    <property type="term" value="F:transmembrane transporter activity"/>
    <property type="evidence" value="ECO:0007669"/>
    <property type="project" value="InterPro"/>
</dbReference>
<feature type="transmembrane region" description="Helical" evidence="5">
    <location>
        <begin position="21"/>
        <end position="49"/>
    </location>
</feature>
<feature type="transmembrane region" description="Helical" evidence="5">
    <location>
        <begin position="155"/>
        <end position="177"/>
    </location>
</feature>
<dbReference type="Proteomes" id="UP001154329">
    <property type="component" value="Chromosome 2"/>
</dbReference>
<feature type="transmembrane region" description="Helical" evidence="5">
    <location>
        <begin position="69"/>
        <end position="88"/>
    </location>
</feature>
<reference evidence="7" key="1">
    <citation type="submission" date="2022-02" db="EMBL/GenBank/DDBJ databases">
        <authorList>
            <person name="King R."/>
        </authorList>
    </citation>
    <scope>NUCLEOTIDE SEQUENCE</scope>
</reference>
<sequence length="475" mass="53181">MSHKIDINGDNPTKNYGSMATLAQVFATIAQSFLLVGLGMELTMSTIVIQDLYNNPKSEFSLTTSQVSWYGSILFVFHPTGSFLSGFLQERFGRKRCMVVANIPSIFGWIMLYYTHSVVALYASTVLMGLSIGFSEAPILSYVGEITEPRLRGMMASLASAAGMLGMFLTYLLGYFYEWRTVALLSTLCPITCICLVMLIPESPIWLIANGKNEKAKKALCWLRGWVNPEIIAAEHLELVRYNEVSGTRIGKANVELDSLSSKLAQLKDPSVYRPLRLVMIVFFISYIICLLPCKPYFSQIMNQVDLSNDQSLLLVFFSILQIAGCIILVLSVNYLGKRFLTVMSVSINTILIILFGLYIVALNNNYIKSTPWFPTLLLSGISLFGTSISTLPWMLISEIFPNKSRGVAAGSCAALSYFLMFILTKTYLTIEIMLTLEYTMLLFGGIGIFGLIYLYIYLPETENKTLLEIEEYFK</sequence>
<comment type="subcellular location">
    <subcellularLocation>
        <location evidence="1">Membrane</location>
        <topology evidence="1">Multi-pass membrane protein</topology>
    </subcellularLocation>
</comment>
<accession>A0A9P0J052</accession>
<dbReference type="InterPro" id="IPR005828">
    <property type="entry name" value="MFS_sugar_transport-like"/>
</dbReference>
<dbReference type="PANTHER" id="PTHR48021:SF39">
    <property type="entry name" value="MAJOR FACILITATOR SUPERFAMILY (MFS) PROFILE DOMAIN-CONTAINING PROTEIN"/>
    <property type="match status" value="1"/>
</dbReference>
<dbReference type="GO" id="GO:0016020">
    <property type="term" value="C:membrane"/>
    <property type="evidence" value="ECO:0007669"/>
    <property type="project" value="UniProtKB-SubCell"/>
</dbReference>
<evidence type="ECO:0000313" key="8">
    <source>
        <dbReference type="Proteomes" id="UP001154329"/>
    </source>
</evidence>
<feature type="transmembrane region" description="Helical" evidence="5">
    <location>
        <begin position="313"/>
        <end position="333"/>
    </location>
</feature>
<dbReference type="InterPro" id="IPR005829">
    <property type="entry name" value="Sugar_transporter_CS"/>
</dbReference>
<dbReference type="PROSITE" id="PS00217">
    <property type="entry name" value="SUGAR_TRANSPORT_2"/>
    <property type="match status" value="1"/>
</dbReference>
<dbReference type="Pfam" id="PF00083">
    <property type="entry name" value="Sugar_tr"/>
    <property type="match status" value="1"/>
</dbReference>
<feature type="transmembrane region" description="Helical" evidence="5">
    <location>
        <begin position="120"/>
        <end position="143"/>
    </location>
</feature>
<gene>
    <name evidence="7" type="ORF">APHIGO_LOCUS5519</name>
</gene>
<evidence type="ECO:0000256" key="1">
    <source>
        <dbReference type="ARBA" id="ARBA00004141"/>
    </source>
</evidence>
<keyword evidence="8" id="KW-1185">Reference proteome</keyword>
<evidence type="ECO:0000256" key="2">
    <source>
        <dbReference type="ARBA" id="ARBA00022692"/>
    </source>
</evidence>
<evidence type="ECO:0000256" key="4">
    <source>
        <dbReference type="ARBA" id="ARBA00023136"/>
    </source>
</evidence>
<dbReference type="EMBL" id="OU899035">
    <property type="protein sequence ID" value="CAH1724170.1"/>
    <property type="molecule type" value="Genomic_DNA"/>
</dbReference>
<dbReference type="InterPro" id="IPR036259">
    <property type="entry name" value="MFS_trans_sf"/>
</dbReference>
<name>A0A9P0J052_APHGO</name>
<evidence type="ECO:0000259" key="6">
    <source>
        <dbReference type="PROSITE" id="PS50850"/>
    </source>
</evidence>
<feature type="transmembrane region" description="Helical" evidence="5">
    <location>
        <begin position="441"/>
        <end position="459"/>
    </location>
</feature>
<keyword evidence="4 5" id="KW-0472">Membrane</keyword>
<evidence type="ECO:0000256" key="3">
    <source>
        <dbReference type="ARBA" id="ARBA00022989"/>
    </source>
</evidence>
<keyword evidence="3 5" id="KW-1133">Transmembrane helix</keyword>
<reference evidence="7" key="2">
    <citation type="submission" date="2022-10" db="EMBL/GenBank/DDBJ databases">
        <authorList>
            <consortium name="ENA_rothamsted_submissions"/>
            <consortium name="culmorum"/>
            <person name="King R."/>
        </authorList>
    </citation>
    <scope>NUCLEOTIDE SEQUENCE</scope>
</reference>
<keyword evidence="2 5" id="KW-0812">Transmembrane</keyword>